<accession>A0A8U0HYI1</accession>
<evidence type="ECO:0000313" key="2">
    <source>
        <dbReference type="Proteomes" id="UP000830729"/>
    </source>
</evidence>
<sequence length="71" mass="7746">MGPSGSEAPPENEHGWEVVENIAVDEPEHTAKNTIYRWVDTEAEVVLYYFTGAQKGGLTAVPLDETALGEE</sequence>
<dbReference type="RefSeq" id="WP_248651798.1">
    <property type="nucleotide sequence ID" value="NZ_CP096659.1"/>
</dbReference>
<protein>
    <submittedName>
        <fullName evidence="1">Uncharacterized protein</fullName>
    </submittedName>
</protein>
<proteinExistence type="predicted"/>
<dbReference type="EMBL" id="CP096659">
    <property type="protein sequence ID" value="UPV75761.1"/>
    <property type="molecule type" value="Genomic_DNA"/>
</dbReference>
<dbReference type="GeneID" id="72184892"/>
<reference evidence="1 2" key="1">
    <citation type="submission" date="2022-04" db="EMBL/GenBank/DDBJ databases">
        <title>Diverse halophilic archaea isolated from saline environments.</title>
        <authorList>
            <person name="Cui H.-L."/>
        </authorList>
    </citation>
    <scope>NUCLEOTIDE SEQUENCE [LARGE SCALE GENOMIC DNA]</scope>
    <source>
        <strain evidence="1 2">XZYJT49</strain>
    </source>
</reference>
<dbReference type="AlphaFoldDB" id="A0A8U0HYI1"/>
<dbReference type="KEGG" id="halx:M0R89_06795"/>
<name>A0A8U0HYI1_9EURY</name>
<keyword evidence="2" id="KW-1185">Reference proteome</keyword>
<gene>
    <name evidence="1" type="ORF">M0R89_06795</name>
</gene>
<evidence type="ECO:0000313" key="1">
    <source>
        <dbReference type="EMBL" id="UPV75761.1"/>
    </source>
</evidence>
<organism evidence="1 2">
    <name type="scientific">Halorussus limi</name>
    <dbReference type="NCBI Taxonomy" id="2938695"/>
    <lineage>
        <taxon>Archaea</taxon>
        <taxon>Methanobacteriati</taxon>
        <taxon>Methanobacteriota</taxon>
        <taxon>Stenosarchaea group</taxon>
        <taxon>Halobacteria</taxon>
        <taxon>Halobacteriales</taxon>
        <taxon>Haladaptataceae</taxon>
        <taxon>Halorussus</taxon>
    </lineage>
</organism>
<dbReference type="Proteomes" id="UP000830729">
    <property type="component" value="Chromosome"/>
</dbReference>